<dbReference type="EMBL" id="BSVB01000001">
    <property type="protein sequence ID" value="GMA93369.1"/>
    <property type="molecule type" value="Genomic_DNA"/>
</dbReference>
<reference evidence="2" key="1">
    <citation type="journal article" date="2019" name="Int. J. Syst. Evol. Microbiol.">
        <title>The Global Catalogue of Microorganisms (GCM) 10K type strain sequencing project: providing services to taxonomists for standard genome sequencing and annotation.</title>
        <authorList>
            <consortium name="The Broad Institute Genomics Platform"/>
            <consortium name="The Broad Institute Genome Sequencing Center for Infectious Disease"/>
            <person name="Wu L."/>
            <person name="Ma J."/>
        </authorList>
    </citation>
    <scope>NUCLEOTIDE SEQUENCE [LARGE SCALE GENOMIC DNA]</scope>
    <source>
        <strain evidence="2">NBRC 108894</strain>
    </source>
</reference>
<comment type="caution">
    <text evidence="1">The sequence shown here is derived from an EMBL/GenBank/DDBJ whole genome shotgun (WGS) entry which is preliminary data.</text>
</comment>
<name>A0ABQ6K1Q3_9MICO</name>
<protein>
    <submittedName>
        <fullName evidence="1">Uncharacterized protein</fullName>
    </submittedName>
</protein>
<gene>
    <name evidence="1" type="ORF">GCM10025881_01930</name>
</gene>
<sequence>MPAELMLEVSLGRLYRAIVAWRPPSRRVAVNCLACLRSPFREAAALAPMPHEVVHDFLLDLEIAVARRLGELRDEREAADAVAGLIWDEEPGELGELVERAEDEMWAFLARRRADLDRVRLLALEPRLAEWIQRSALLSDLDERPEWLL</sequence>
<evidence type="ECO:0000313" key="1">
    <source>
        <dbReference type="EMBL" id="GMA93369.1"/>
    </source>
</evidence>
<evidence type="ECO:0000313" key="2">
    <source>
        <dbReference type="Proteomes" id="UP001157034"/>
    </source>
</evidence>
<accession>A0ABQ6K1Q3</accession>
<dbReference type="Proteomes" id="UP001157034">
    <property type="component" value="Unassembled WGS sequence"/>
</dbReference>
<proteinExistence type="predicted"/>
<keyword evidence="2" id="KW-1185">Reference proteome</keyword>
<organism evidence="1 2">
    <name type="scientific">Pseudolysinimonas kribbensis</name>
    <dbReference type="NCBI Taxonomy" id="433641"/>
    <lineage>
        <taxon>Bacteria</taxon>
        <taxon>Bacillati</taxon>
        <taxon>Actinomycetota</taxon>
        <taxon>Actinomycetes</taxon>
        <taxon>Micrococcales</taxon>
        <taxon>Microbacteriaceae</taxon>
        <taxon>Pseudolysinimonas</taxon>
    </lineage>
</organism>